<dbReference type="EMBL" id="RPFW01000002">
    <property type="protein sequence ID" value="TVZ05026.1"/>
    <property type="molecule type" value="Genomic_DNA"/>
</dbReference>
<evidence type="ECO:0000313" key="1">
    <source>
        <dbReference type="EMBL" id="TVZ05026.1"/>
    </source>
</evidence>
<accession>A0A6P2C3H3</accession>
<evidence type="ECO:0000313" key="2">
    <source>
        <dbReference type="Proteomes" id="UP000460272"/>
    </source>
</evidence>
<dbReference type="Proteomes" id="UP000460272">
    <property type="component" value="Unassembled WGS sequence"/>
</dbReference>
<keyword evidence="2" id="KW-1185">Reference proteome</keyword>
<dbReference type="RefSeq" id="WP_145852733.1">
    <property type="nucleotide sequence ID" value="NZ_RPFW01000002.1"/>
</dbReference>
<comment type="caution">
    <text evidence="1">The sequence shown here is derived from an EMBL/GenBank/DDBJ whole genome shotgun (WGS) entry which is preliminary data.</text>
</comment>
<sequence>MADPFSPDAFYESARDFAQGALEAHHAGNRRRVPVDAGTALEHLAKACLAQRSPVLLAELKNESSVNSVIGLLRLEGTGVPPSAIRTVGLSDALKRVSRFTRSKAVEADLNVLIAMRNGIVHAAESSEVEERILAAFAQQADALLADLGRDRADFWRGQLPVVDALLMDASNKLAHLIEVRLASARARLEQRYAAEGEAVISLIKALRKSAPETATRRLCKCPVCESFGTAAGEHSVEWDVDWDKETGNVTNAAPSVWFTAYAFRCQVCGLHLDTQAEIDACFDPVWEIEDADWRDYEPDYEIPDVDWREYESEDDALAPYAEWREYTDEL</sequence>
<gene>
    <name evidence="1" type="ORF">EAS64_10420</name>
</gene>
<protein>
    <submittedName>
        <fullName evidence="1">Uncharacterized protein</fullName>
    </submittedName>
</protein>
<reference evidence="1 2" key="1">
    <citation type="submission" date="2018-11" db="EMBL/GenBank/DDBJ databases">
        <title>Trebonia kvetii gen.nov., sp.nov., a novel acidophilic actinobacterium, and proposal of the new actinobacterial family Treboniaceae fam. nov.</title>
        <authorList>
            <person name="Rapoport D."/>
            <person name="Sagova-Mareckova M."/>
            <person name="Sedlacek I."/>
            <person name="Provaznik J."/>
            <person name="Kralova S."/>
            <person name="Pavlinic D."/>
            <person name="Benes V."/>
            <person name="Kopecky J."/>
        </authorList>
    </citation>
    <scope>NUCLEOTIDE SEQUENCE [LARGE SCALE GENOMIC DNA]</scope>
    <source>
        <strain evidence="1 2">15Tr583</strain>
    </source>
</reference>
<dbReference type="OrthoDB" id="3873123at2"/>
<organism evidence="1 2">
    <name type="scientific">Trebonia kvetii</name>
    <dbReference type="NCBI Taxonomy" id="2480626"/>
    <lineage>
        <taxon>Bacteria</taxon>
        <taxon>Bacillati</taxon>
        <taxon>Actinomycetota</taxon>
        <taxon>Actinomycetes</taxon>
        <taxon>Streptosporangiales</taxon>
        <taxon>Treboniaceae</taxon>
        <taxon>Trebonia</taxon>
    </lineage>
</organism>
<proteinExistence type="predicted"/>
<name>A0A6P2C3H3_9ACTN</name>
<dbReference type="AlphaFoldDB" id="A0A6P2C3H3"/>